<name>A0A9P7N8R1_9HYPO</name>
<keyword evidence="3" id="KW-1185">Reference proteome</keyword>
<organism evidence="2 3">
    <name type="scientific">Claviceps pusilla</name>
    <dbReference type="NCBI Taxonomy" id="123648"/>
    <lineage>
        <taxon>Eukaryota</taxon>
        <taxon>Fungi</taxon>
        <taxon>Dikarya</taxon>
        <taxon>Ascomycota</taxon>
        <taxon>Pezizomycotina</taxon>
        <taxon>Sordariomycetes</taxon>
        <taxon>Hypocreomycetidae</taxon>
        <taxon>Hypocreales</taxon>
        <taxon>Clavicipitaceae</taxon>
        <taxon>Claviceps</taxon>
    </lineage>
</organism>
<evidence type="ECO:0000313" key="3">
    <source>
        <dbReference type="Proteomes" id="UP000748025"/>
    </source>
</evidence>
<dbReference type="Proteomes" id="UP000748025">
    <property type="component" value="Unassembled WGS sequence"/>
</dbReference>
<gene>
    <name evidence="2" type="ORF">E4U43_002152</name>
</gene>
<comment type="caution">
    <text evidence="2">The sequence shown here is derived from an EMBL/GenBank/DDBJ whole genome shotgun (WGS) entry which is preliminary data.</text>
</comment>
<dbReference type="EMBL" id="SRPW01001740">
    <property type="protein sequence ID" value="KAG5999312.1"/>
    <property type="molecule type" value="Genomic_DNA"/>
</dbReference>
<dbReference type="AlphaFoldDB" id="A0A9P7N8R1"/>
<sequence>MPQVRLVQRSRMHAGQKPAVAMSRMPAGLTRRQGFAFAQKHSHVTSVASHAPVSLFRYSLGPFISGLVLSPVPGLSGQEERGQSSLLVATLAAGSIGSNHHQSNDGSRLPSAPDARRLPFAPHALATAPR</sequence>
<accession>A0A9P7N8R1</accession>
<protein>
    <submittedName>
        <fullName evidence="2">Uncharacterized protein</fullName>
    </submittedName>
</protein>
<reference evidence="2" key="1">
    <citation type="journal article" date="2020" name="bioRxiv">
        <title>Whole genome comparisons of ergot fungi reveals the divergence and evolution of species within the genus Claviceps are the result of varying mechanisms driving genome evolution and host range expansion.</title>
        <authorList>
            <person name="Wyka S.A."/>
            <person name="Mondo S.J."/>
            <person name="Liu M."/>
            <person name="Dettman J."/>
            <person name="Nalam V."/>
            <person name="Broders K.D."/>
        </authorList>
    </citation>
    <scope>NUCLEOTIDE SEQUENCE</scope>
    <source>
        <strain evidence="2">CCC 602</strain>
    </source>
</reference>
<feature type="region of interest" description="Disordered" evidence="1">
    <location>
        <begin position="96"/>
        <end position="130"/>
    </location>
</feature>
<evidence type="ECO:0000313" key="2">
    <source>
        <dbReference type="EMBL" id="KAG5999312.1"/>
    </source>
</evidence>
<feature type="compositionally biased region" description="Polar residues" evidence="1">
    <location>
        <begin position="96"/>
        <end position="106"/>
    </location>
</feature>
<proteinExistence type="predicted"/>
<evidence type="ECO:0000256" key="1">
    <source>
        <dbReference type="SAM" id="MobiDB-lite"/>
    </source>
</evidence>